<dbReference type="InterPro" id="IPR021771">
    <property type="entry name" value="Triacylglycerol_lipase_N"/>
</dbReference>
<evidence type="ECO:0000256" key="5">
    <source>
        <dbReference type="PROSITE-ProRule" id="PRU01161"/>
    </source>
</evidence>
<dbReference type="InParanoid" id="W2RS56"/>
<dbReference type="OrthoDB" id="10049244at2759"/>
<evidence type="ECO:0000256" key="1">
    <source>
        <dbReference type="ARBA" id="ARBA00002682"/>
    </source>
</evidence>
<dbReference type="Pfam" id="PF01734">
    <property type="entry name" value="Patatin"/>
    <property type="match status" value="1"/>
</dbReference>
<dbReference type="HOGENOM" id="CLU_009031_5_1_1"/>
<accession>W2RS56</accession>
<dbReference type="GO" id="GO:0016042">
    <property type="term" value="P:lipid catabolic process"/>
    <property type="evidence" value="ECO:0007669"/>
    <property type="project" value="UniProtKB-UniRule"/>
</dbReference>
<dbReference type="RefSeq" id="XP_008719157.1">
    <property type="nucleotide sequence ID" value="XM_008720935.1"/>
</dbReference>
<dbReference type="GO" id="GO:0004806">
    <property type="term" value="F:triacylglycerol lipase activity"/>
    <property type="evidence" value="ECO:0007669"/>
    <property type="project" value="InterPro"/>
</dbReference>
<feature type="active site" description="Proton acceptor" evidence="5">
    <location>
        <position position="396"/>
    </location>
</feature>
<dbReference type="EMBL" id="KB822722">
    <property type="protein sequence ID" value="ETN38568.1"/>
    <property type="molecule type" value="Genomic_DNA"/>
</dbReference>
<comment type="function">
    <text evidence="1">Probable lipid hydrolase.</text>
</comment>
<keyword evidence="3 5" id="KW-0442">Lipid degradation</keyword>
<comment type="caution">
    <text evidence="5">Lacks conserved residue(s) required for the propagation of feature annotation.</text>
</comment>
<dbReference type="VEuPathDB" id="FungiDB:HMPREF1541_06605"/>
<protein>
    <recommendedName>
        <fullName evidence="7">PNPLA domain-containing protein</fullName>
    </recommendedName>
</protein>
<evidence type="ECO:0000256" key="2">
    <source>
        <dbReference type="ARBA" id="ARBA00022801"/>
    </source>
</evidence>
<evidence type="ECO:0000256" key="3">
    <source>
        <dbReference type="ARBA" id="ARBA00022963"/>
    </source>
</evidence>
<feature type="active site" description="Nucleophile" evidence="5">
    <location>
        <position position="242"/>
    </location>
</feature>
<keyword evidence="9" id="KW-1185">Reference proteome</keyword>
<dbReference type="SUPFAM" id="SSF52151">
    <property type="entry name" value="FabD/lysophospholipase-like"/>
    <property type="match status" value="1"/>
</dbReference>
<dbReference type="Pfam" id="PF11815">
    <property type="entry name" value="DUF3336"/>
    <property type="match status" value="1"/>
</dbReference>
<dbReference type="GO" id="GO:0006641">
    <property type="term" value="P:triglyceride metabolic process"/>
    <property type="evidence" value="ECO:0007669"/>
    <property type="project" value="UniProtKB-ARBA"/>
</dbReference>
<evidence type="ECO:0000313" key="9">
    <source>
        <dbReference type="Proteomes" id="UP000030752"/>
    </source>
</evidence>
<gene>
    <name evidence="8" type="ORF">HMPREF1541_06605</name>
</gene>
<dbReference type="PANTHER" id="PTHR14226:SF10">
    <property type="entry name" value="TRIACYLGLYCEROL LIPASE 4-RELATED"/>
    <property type="match status" value="1"/>
</dbReference>
<dbReference type="Proteomes" id="UP000030752">
    <property type="component" value="Unassembled WGS sequence"/>
</dbReference>
<keyword evidence="4 5" id="KW-0443">Lipid metabolism</keyword>
<feature type="domain" description="PNPLA" evidence="7">
    <location>
        <begin position="209"/>
        <end position="409"/>
    </location>
</feature>
<feature type="short sequence motif" description="GXSXG" evidence="5">
    <location>
        <begin position="240"/>
        <end position="244"/>
    </location>
</feature>
<dbReference type="AlphaFoldDB" id="W2RS56"/>
<proteinExistence type="predicted"/>
<evidence type="ECO:0000256" key="4">
    <source>
        <dbReference type="ARBA" id="ARBA00023098"/>
    </source>
</evidence>
<dbReference type="PANTHER" id="PTHR14226">
    <property type="entry name" value="NEUROPATHY TARGET ESTERASE/SWISS CHEESE D.MELANOGASTER"/>
    <property type="match status" value="1"/>
</dbReference>
<dbReference type="InterPro" id="IPR016035">
    <property type="entry name" value="Acyl_Trfase/lysoPLipase"/>
</dbReference>
<dbReference type="InterPro" id="IPR002641">
    <property type="entry name" value="PNPLA_dom"/>
</dbReference>
<evidence type="ECO:0000256" key="6">
    <source>
        <dbReference type="SAM" id="MobiDB-lite"/>
    </source>
</evidence>
<organism evidence="8 9">
    <name type="scientific">Cyphellophora europaea (strain CBS 101466)</name>
    <name type="common">Phialophora europaea</name>
    <dbReference type="NCBI Taxonomy" id="1220924"/>
    <lineage>
        <taxon>Eukaryota</taxon>
        <taxon>Fungi</taxon>
        <taxon>Dikarya</taxon>
        <taxon>Ascomycota</taxon>
        <taxon>Pezizomycotina</taxon>
        <taxon>Eurotiomycetes</taxon>
        <taxon>Chaetothyriomycetidae</taxon>
        <taxon>Chaetothyriales</taxon>
        <taxon>Cyphellophoraceae</taxon>
        <taxon>Cyphellophora</taxon>
    </lineage>
</organism>
<evidence type="ECO:0000259" key="7">
    <source>
        <dbReference type="PROSITE" id="PS51635"/>
    </source>
</evidence>
<dbReference type="STRING" id="1220924.W2RS56"/>
<dbReference type="GeneID" id="19973944"/>
<name>W2RS56_CYPE1</name>
<feature type="region of interest" description="Disordered" evidence="6">
    <location>
        <begin position="562"/>
        <end position="666"/>
    </location>
</feature>
<evidence type="ECO:0000313" key="8">
    <source>
        <dbReference type="EMBL" id="ETN38568.1"/>
    </source>
</evidence>
<keyword evidence="2 5" id="KW-0378">Hydrolase</keyword>
<dbReference type="FunCoup" id="W2RS56">
    <property type="interactions" value="142"/>
</dbReference>
<dbReference type="eggNOG" id="KOG2214">
    <property type="taxonomic scope" value="Eukaryota"/>
</dbReference>
<reference evidence="8 9" key="1">
    <citation type="submission" date="2013-03" db="EMBL/GenBank/DDBJ databases">
        <title>The Genome Sequence of Phialophora europaea CBS 101466.</title>
        <authorList>
            <consortium name="The Broad Institute Genomics Platform"/>
            <person name="Cuomo C."/>
            <person name="de Hoog S."/>
            <person name="Gorbushina A."/>
            <person name="Walker B."/>
            <person name="Young S.K."/>
            <person name="Zeng Q."/>
            <person name="Gargeya S."/>
            <person name="Fitzgerald M."/>
            <person name="Haas B."/>
            <person name="Abouelleil A."/>
            <person name="Allen A.W."/>
            <person name="Alvarado L."/>
            <person name="Arachchi H.M."/>
            <person name="Berlin A.M."/>
            <person name="Chapman S.B."/>
            <person name="Gainer-Dewar J."/>
            <person name="Goldberg J."/>
            <person name="Griggs A."/>
            <person name="Gujja S."/>
            <person name="Hansen M."/>
            <person name="Howarth C."/>
            <person name="Imamovic A."/>
            <person name="Ireland A."/>
            <person name="Larimer J."/>
            <person name="McCowan C."/>
            <person name="Murphy C."/>
            <person name="Pearson M."/>
            <person name="Poon T.W."/>
            <person name="Priest M."/>
            <person name="Roberts A."/>
            <person name="Saif S."/>
            <person name="Shea T."/>
            <person name="Sisk P."/>
            <person name="Sykes S."/>
            <person name="Wortman J."/>
            <person name="Nusbaum C."/>
            <person name="Birren B."/>
        </authorList>
    </citation>
    <scope>NUCLEOTIDE SEQUENCE [LARGE SCALE GENOMIC DNA]</scope>
    <source>
        <strain evidence="8 9">CBS 101466</strain>
    </source>
</reference>
<dbReference type="Gene3D" id="3.40.1090.10">
    <property type="entry name" value="Cytosolic phospholipase A2 catalytic domain"/>
    <property type="match status" value="2"/>
</dbReference>
<sequence length="666" mass="75372">MGLLITLTDYYSPYDNRIFLAAAQFYTLGFKLVAPLKCWRATADSYARHLEYLLQRNGEHAAARLLKKEAEEAQSLIEYEQCTNTLDKLQGHDRWKDEYDSIEPGYKPHMIEAQIDNLRHAAAPRDRKEMSLVIRATLNRELGGMDNLRLYKHSWFGTKRLIDEYNYTAVNAIDMLVQTSVVHDVPRSDIRDSLDALQNALVYHGRTALCLSGGALLGMKHIGIAKCLWECNLLPVIISGTSAGSIVAAIVCSSTDEEMEQTLQRFPKSNLAVFDPVGTRWYGWCGNRLSTWWQTGRFFDPAFLRHVMKDWLKNLTFQEAYNKTHRVLNVCVSRAHSPEPRILNYITSPDVLIWSAVCASCAVPAIFPEATIYQKDPITKKEVVWMESAVSQTFVDGSLDHDIPMRMLKDMFNVSWFITAQVNPHVRPFLAKEEEFCGKQPNTGEPNPGYVSILKRFVHDALTHGAQQLADAGFPPSTWRWAAVLNQQYTGDLNISPKIRWMELATMVANPTPDYLLAATRDGERATWPKVCRIKNTVAIELALQRGIRDIVERLHFSPEAMAARERSRASRGRWLRGRPQPQFLRPRSLSNDNRREGDDDDRTSSSVDPGSLKHRRNRSLGHLEMTSVAEMTSRPHTPPLPLLSPQAGVNESSLVMTPADRPASG</sequence>
<dbReference type="PROSITE" id="PS51635">
    <property type="entry name" value="PNPLA"/>
    <property type="match status" value="1"/>
</dbReference>
<dbReference type="InterPro" id="IPR050301">
    <property type="entry name" value="NTE"/>
</dbReference>